<keyword evidence="3" id="KW-1185">Reference proteome</keyword>
<feature type="region of interest" description="Disordered" evidence="1">
    <location>
        <begin position="1"/>
        <end position="53"/>
    </location>
</feature>
<proteinExistence type="predicted"/>
<dbReference type="KEGG" id="rgr:FZ934_02750"/>
<evidence type="ECO:0000313" key="3">
    <source>
        <dbReference type="Proteomes" id="UP000326881"/>
    </source>
</evidence>
<feature type="region of interest" description="Disordered" evidence="1">
    <location>
        <begin position="132"/>
        <end position="157"/>
    </location>
</feature>
<accession>A0A5Q0C0Q8</accession>
<dbReference type="RefSeq" id="WP_153269813.1">
    <property type="nucleotide sequence ID" value="NZ_CP043498.1"/>
</dbReference>
<feature type="compositionally biased region" description="Polar residues" evidence="1">
    <location>
        <begin position="1"/>
        <end position="31"/>
    </location>
</feature>
<gene>
    <name evidence="2" type="ORF">FZ934_02750</name>
</gene>
<protein>
    <submittedName>
        <fullName evidence="2">Uncharacterized protein</fullName>
    </submittedName>
</protein>
<dbReference type="Proteomes" id="UP000326881">
    <property type="component" value="Chromosome"/>
</dbReference>
<dbReference type="OrthoDB" id="8402090at2"/>
<sequence length="157" mass="16766">MKIGSSVSSTYGLTNLFSQSGQRNKQQTGDTEVSVFKSGAALQPSTTPTSISSTMWALQASGTVTMDGTEDASKARHDAVVSEFTELADKTPAERIRDSVLKSLGITEDELASMPPEERAAIEKKIQEEVKRQLTGADSEDKPDADTIVGTPEVLTN</sequence>
<evidence type="ECO:0000256" key="1">
    <source>
        <dbReference type="SAM" id="MobiDB-lite"/>
    </source>
</evidence>
<reference evidence="2 3" key="1">
    <citation type="submission" date="2019-08" db="EMBL/GenBank/DDBJ databases">
        <title>Prosopis cineraria nodule microbiome.</title>
        <authorList>
            <person name="Ali R."/>
            <person name="Chaluvadi S.R."/>
            <person name="Wang X."/>
        </authorList>
    </citation>
    <scope>NUCLEOTIDE SEQUENCE [LARGE SCALE GENOMIC DNA]</scope>
    <source>
        <strain evidence="2 3">BG7</strain>
    </source>
</reference>
<evidence type="ECO:0000313" key="2">
    <source>
        <dbReference type="EMBL" id="QFY59448.1"/>
    </source>
</evidence>
<dbReference type="EMBL" id="CP043498">
    <property type="protein sequence ID" value="QFY59448.1"/>
    <property type="molecule type" value="Genomic_DNA"/>
</dbReference>
<dbReference type="AlphaFoldDB" id="A0A5Q0C0Q8"/>
<organism evidence="2 3">
    <name type="scientific">Rhizobium grahamii</name>
    <dbReference type="NCBI Taxonomy" id="1120045"/>
    <lineage>
        <taxon>Bacteria</taxon>
        <taxon>Pseudomonadati</taxon>
        <taxon>Pseudomonadota</taxon>
        <taxon>Alphaproteobacteria</taxon>
        <taxon>Hyphomicrobiales</taxon>
        <taxon>Rhizobiaceae</taxon>
        <taxon>Rhizobium/Agrobacterium group</taxon>
        <taxon>Rhizobium</taxon>
    </lineage>
</organism>
<name>A0A5Q0C0Q8_9HYPH</name>
<feature type="compositionally biased region" description="Low complexity" evidence="1">
    <location>
        <begin position="44"/>
        <end position="53"/>
    </location>
</feature>